<dbReference type="AlphaFoldDB" id="A0A8S2PQY7"/>
<evidence type="ECO:0000313" key="2">
    <source>
        <dbReference type="EMBL" id="CAF4063885.1"/>
    </source>
</evidence>
<evidence type="ECO:0000256" key="1">
    <source>
        <dbReference type="SAM" id="Coils"/>
    </source>
</evidence>
<evidence type="ECO:0000313" key="3">
    <source>
        <dbReference type="EMBL" id="CAF4066345.1"/>
    </source>
</evidence>
<dbReference type="Proteomes" id="UP000676336">
    <property type="component" value="Unassembled WGS sequence"/>
</dbReference>
<evidence type="ECO:0000313" key="4">
    <source>
        <dbReference type="Proteomes" id="UP000676336"/>
    </source>
</evidence>
<name>A0A8S2PQY7_9BILA</name>
<reference evidence="3" key="1">
    <citation type="submission" date="2021-02" db="EMBL/GenBank/DDBJ databases">
        <authorList>
            <person name="Nowell W R."/>
        </authorList>
    </citation>
    <scope>NUCLEOTIDE SEQUENCE</scope>
</reference>
<evidence type="ECO:0008006" key="5">
    <source>
        <dbReference type="Google" id="ProtNLM"/>
    </source>
</evidence>
<protein>
    <recommendedName>
        <fullName evidence="5">Coil containing protein</fullName>
    </recommendedName>
</protein>
<dbReference type="EMBL" id="CAJOBI010006675">
    <property type="protein sequence ID" value="CAF4066345.1"/>
    <property type="molecule type" value="Genomic_DNA"/>
</dbReference>
<accession>A0A8S2PQY7</accession>
<keyword evidence="1" id="KW-0175">Coiled coil</keyword>
<organism evidence="3 4">
    <name type="scientific">Rotaria magnacalcarata</name>
    <dbReference type="NCBI Taxonomy" id="392030"/>
    <lineage>
        <taxon>Eukaryota</taxon>
        <taxon>Metazoa</taxon>
        <taxon>Spiralia</taxon>
        <taxon>Gnathifera</taxon>
        <taxon>Rotifera</taxon>
        <taxon>Eurotatoria</taxon>
        <taxon>Bdelloidea</taxon>
        <taxon>Philodinida</taxon>
        <taxon>Philodinidae</taxon>
        <taxon>Rotaria</taxon>
    </lineage>
</organism>
<feature type="coiled-coil region" evidence="1">
    <location>
        <begin position="41"/>
        <end position="68"/>
    </location>
</feature>
<dbReference type="Proteomes" id="UP000681720">
    <property type="component" value="Unassembled WGS sequence"/>
</dbReference>
<comment type="caution">
    <text evidence="3">The sequence shown here is derived from an EMBL/GenBank/DDBJ whole genome shotgun (WGS) entry which is preliminary data.</text>
</comment>
<proteinExistence type="predicted"/>
<gene>
    <name evidence="2" type="ORF">GIL414_LOCUS15118</name>
    <name evidence="3" type="ORF">SMN809_LOCUS15485</name>
</gene>
<sequence length="83" mass="9811">MIISRHKETSFLFAIIVSDAMQRESAIADDYWSYTLQHGKKDQVEVALQNIERKLIDLKERIHNINTTNQVVNYDQQWFSPDD</sequence>
<dbReference type="EMBL" id="CAJOBJ010006569">
    <property type="protein sequence ID" value="CAF4063885.1"/>
    <property type="molecule type" value="Genomic_DNA"/>
</dbReference>